<name>A0AAD7FTT9_9AGAR</name>
<feature type="compositionally biased region" description="Basic and acidic residues" evidence="1">
    <location>
        <begin position="319"/>
        <end position="332"/>
    </location>
</feature>
<feature type="region of interest" description="Disordered" evidence="1">
    <location>
        <begin position="289"/>
        <end position="385"/>
    </location>
</feature>
<keyword evidence="2" id="KW-1133">Transmembrane helix</keyword>
<feature type="compositionally biased region" description="Polar residues" evidence="1">
    <location>
        <begin position="527"/>
        <end position="541"/>
    </location>
</feature>
<feature type="region of interest" description="Disordered" evidence="1">
    <location>
        <begin position="195"/>
        <end position="217"/>
    </location>
</feature>
<organism evidence="3 4">
    <name type="scientific">Roridomyces roridus</name>
    <dbReference type="NCBI Taxonomy" id="1738132"/>
    <lineage>
        <taxon>Eukaryota</taxon>
        <taxon>Fungi</taxon>
        <taxon>Dikarya</taxon>
        <taxon>Basidiomycota</taxon>
        <taxon>Agaricomycotina</taxon>
        <taxon>Agaricomycetes</taxon>
        <taxon>Agaricomycetidae</taxon>
        <taxon>Agaricales</taxon>
        <taxon>Marasmiineae</taxon>
        <taxon>Mycenaceae</taxon>
        <taxon>Roridomyces</taxon>
    </lineage>
</organism>
<keyword evidence="2" id="KW-0472">Membrane</keyword>
<gene>
    <name evidence="3" type="ORF">FB45DRAFT_787241</name>
</gene>
<feature type="region of interest" description="Disordered" evidence="1">
    <location>
        <begin position="109"/>
        <end position="181"/>
    </location>
</feature>
<feature type="compositionally biased region" description="Basic and acidic residues" evidence="1">
    <location>
        <begin position="432"/>
        <end position="441"/>
    </location>
</feature>
<feature type="region of interest" description="Disordered" evidence="1">
    <location>
        <begin position="427"/>
        <end position="459"/>
    </location>
</feature>
<accession>A0AAD7FTT9</accession>
<evidence type="ECO:0000313" key="3">
    <source>
        <dbReference type="EMBL" id="KAJ7638793.1"/>
    </source>
</evidence>
<evidence type="ECO:0008006" key="5">
    <source>
        <dbReference type="Google" id="ProtNLM"/>
    </source>
</evidence>
<evidence type="ECO:0000313" key="4">
    <source>
        <dbReference type="Proteomes" id="UP001221142"/>
    </source>
</evidence>
<dbReference type="AlphaFoldDB" id="A0AAD7FTT9"/>
<reference evidence="3" key="1">
    <citation type="submission" date="2023-03" db="EMBL/GenBank/DDBJ databases">
        <title>Massive genome expansion in bonnet fungi (Mycena s.s.) driven by repeated elements and novel gene families across ecological guilds.</title>
        <authorList>
            <consortium name="Lawrence Berkeley National Laboratory"/>
            <person name="Harder C.B."/>
            <person name="Miyauchi S."/>
            <person name="Viragh M."/>
            <person name="Kuo A."/>
            <person name="Thoen E."/>
            <person name="Andreopoulos B."/>
            <person name="Lu D."/>
            <person name="Skrede I."/>
            <person name="Drula E."/>
            <person name="Henrissat B."/>
            <person name="Morin E."/>
            <person name="Kohler A."/>
            <person name="Barry K."/>
            <person name="LaButti K."/>
            <person name="Morin E."/>
            <person name="Salamov A."/>
            <person name="Lipzen A."/>
            <person name="Mereny Z."/>
            <person name="Hegedus B."/>
            <person name="Baldrian P."/>
            <person name="Stursova M."/>
            <person name="Weitz H."/>
            <person name="Taylor A."/>
            <person name="Grigoriev I.V."/>
            <person name="Nagy L.G."/>
            <person name="Martin F."/>
            <person name="Kauserud H."/>
        </authorList>
    </citation>
    <scope>NUCLEOTIDE SEQUENCE</scope>
    <source>
        <strain evidence="3">9284</strain>
    </source>
</reference>
<sequence length="605" mass="64018">MRLEALVPRQTDGCVQCPATPACNCDTETQTCFLQSRTCDTCATVSCVGKDASSGSSSSGVSKGALAGAIIGSLTFLALAISFFLWYRRRLRLRAGTNFEVKPDVPASAETVLNRPDPTEKPASPQPPSEPNHIVRVYSSSNMTIDLDPQSQKSPLHSPSRQSTQSNPFSDNHSIQTAGTESTNVIPIALVSPEHRSVSDSVSTGPVRPLRSPDLNLDHVNVSRDSVRANNNLYAPSQRSGVSGVSSRNSYMSNASFASDFLNEAPMIITPVKGNVRVVKAEVINAGSLSPLPAESSRSMSRPPVKSPLAAGSFGPADVVKEEDEHPVDPFKDGNASSPSASVTTFGHASNPHTSIASDWAADGPTLPWTRSGGDSRPSSLSTQAGSVVDIGSATRVHVGLATPSTAGFPRSPFRTTMGRLVTPNTGSLEEQQQRALDHAQARAHAQGGDDFDRRVSTSSVSTRADSILESFHFVPPSPISDRPMRSPPVSPLAQQSFTPSPQRPDFPKTHESDLELPPPPSRRTLGMSTASQFSTASSGLGSFPFQIDSGDGSEAQPATPFNGIVNGRQRASLDTLALTSDLSSYPLGFDRDSVAVPPPRDNKI</sequence>
<dbReference type="EMBL" id="JARKIF010000005">
    <property type="protein sequence ID" value="KAJ7638793.1"/>
    <property type="molecule type" value="Genomic_DNA"/>
</dbReference>
<comment type="caution">
    <text evidence="3">The sequence shown here is derived from an EMBL/GenBank/DDBJ whole genome shotgun (WGS) entry which is preliminary data.</text>
</comment>
<feature type="region of interest" description="Disordered" evidence="1">
    <location>
        <begin position="475"/>
        <end position="567"/>
    </location>
</feature>
<feature type="transmembrane region" description="Helical" evidence="2">
    <location>
        <begin position="65"/>
        <end position="87"/>
    </location>
</feature>
<feature type="compositionally biased region" description="Polar residues" evidence="1">
    <location>
        <begin position="138"/>
        <end position="181"/>
    </location>
</feature>
<evidence type="ECO:0000256" key="2">
    <source>
        <dbReference type="SAM" id="Phobius"/>
    </source>
</evidence>
<feature type="compositionally biased region" description="Polar residues" evidence="1">
    <location>
        <begin position="335"/>
        <end position="357"/>
    </location>
</feature>
<proteinExistence type="predicted"/>
<keyword evidence="2" id="KW-0812">Transmembrane</keyword>
<keyword evidence="4" id="KW-1185">Reference proteome</keyword>
<dbReference type="Proteomes" id="UP001221142">
    <property type="component" value="Unassembled WGS sequence"/>
</dbReference>
<evidence type="ECO:0000256" key="1">
    <source>
        <dbReference type="SAM" id="MobiDB-lite"/>
    </source>
</evidence>
<protein>
    <recommendedName>
        <fullName evidence="5">Membrane anchor Opy2 N-terminal domain-containing protein</fullName>
    </recommendedName>
</protein>